<dbReference type="CDD" id="cd00739">
    <property type="entry name" value="DHPS"/>
    <property type="match status" value="1"/>
</dbReference>
<dbReference type="PROSITE" id="PS00793">
    <property type="entry name" value="DHPS_2"/>
    <property type="match status" value="1"/>
</dbReference>
<dbReference type="GO" id="GO:0046654">
    <property type="term" value="P:tetrahydrofolate biosynthetic process"/>
    <property type="evidence" value="ECO:0007669"/>
    <property type="project" value="UniProtKB-UniPathway"/>
</dbReference>
<evidence type="ECO:0000256" key="5">
    <source>
        <dbReference type="ARBA" id="ARBA00012458"/>
    </source>
</evidence>
<evidence type="ECO:0000256" key="6">
    <source>
        <dbReference type="ARBA" id="ARBA00016919"/>
    </source>
</evidence>
<keyword evidence="10 12" id="KW-0289">Folate biosynthesis</keyword>
<dbReference type="AlphaFoldDB" id="A0A418SET0"/>
<dbReference type="PROSITE" id="PS00792">
    <property type="entry name" value="DHPS_1"/>
    <property type="match status" value="1"/>
</dbReference>
<dbReference type="PANTHER" id="PTHR20941:SF1">
    <property type="entry name" value="FOLIC ACID SYNTHESIS PROTEIN FOL1"/>
    <property type="match status" value="1"/>
</dbReference>
<dbReference type="EC" id="2.5.1.15" evidence="5 12"/>
<evidence type="ECO:0000256" key="1">
    <source>
        <dbReference type="ARBA" id="ARBA00000012"/>
    </source>
</evidence>
<dbReference type="GO" id="GO:0046656">
    <property type="term" value="P:folic acid biosynthetic process"/>
    <property type="evidence" value="ECO:0007669"/>
    <property type="project" value="UniProtKB-KW"/>
</dbReference>
<comment type="pathway">
    <text evidence="3 12">Cofactor biosynthesis; tetrahydrofolate biosynthesis; 7,8-dihydrofolate from 2-amino-4-hydroxy-6-hydroxymethyl-7,8-dihydropteridine diphosphate and 4-aminobenzoate: step 1/2.</text>
</comment>
<dbReference type="InterPro" id="IPR011005">
    <property type="entry name" value="Dihydropteroate_synth-like_sf"/>
</dbReference>
<dbReference type="NCBIfam" id="TIGR01496">
    <property type="entry name" value="DHPS"/>
    <property type="match status" value="1"/>
</dbReference>
<keyword evidence="7 12" id="KW-0808">Transferase</keyword>
<reference evidence="13 14" key="1">
    <citation type="submission" date="2020-08" db="EMBL/GenBank/DDBJ databases">
        <title>Genome sequence of Rhodobacteraceae bacterium Lw-13e.</title>
        <authorList>
            <person name="Poehlein A."/>
            <person name="Wolter L."/>
            <person name="Daniel R."/>
            <person name="Brinkhoff T."/>
        </authorList>
    </citation>
    <scope>NUCLEOTIDE SEQUENCE [LARGE SCALE GENOMIC DNA]</scope>
    <source>
        <strain evidence="13 14">Lw-13e</strain>
    </source>
</reference>
<evidence type="ECO:0000256" key="7">
    <source>
        <dbReference type="ARBA" id="ARBA00022679"/>
    </source>
</evidence>
<dbReference type="InterPro" id="IPR045031">
    <property type="entry name" value="DHP_synth-like"/>
</dbReference>
<dbReference type="PANTHER" id="PTHR20941">
    <property type="entry name" value="FOLATE SYNTHESIS PROTEINS"/>
    <property type="match status" value="1"/>
</dbReference>
<name>A0A418SET0_9RHOB</name>
<dbReference type="EMBL" id="CP060436">
    <property type="protein sequence ID" value="QPM89064.1"/>
    <property type="molecule type" value="Genomic_DNA"/>
</dbReference>
<dbReference type="InterPro" id="IPR000489">
    <property type="entry name" value="Pterin-binding_dom"/>
</dbReference>
<keyword evidence="8 12" id="KW-0479">Metal-binding</keyword>
<dbReference type="GO" id="GO:0005829">
    <property type="term" value="C:cytosol"/>
    <property type="evidence" value="ECO:0007669"/>
    <property type="project" value="TreeGrafter"/>
</dbReference>
<evidence type="ECO:0000256" key="10">
    <source>
        <dbReference type="ARBA" id="ARBA00022909"/>
    </source>
</evidence>
<comment type="cofactor">
    <cofactor evidence="2 12">
        <name>Mg(2+)</name>
        <dbReference type="ChEBI" id="CHEBI:18420"/>
    </cofactor>
</comment>
<evidence type="ECO:0000256" key="2">
    <source>
        <dbReference type="ARBA" id="ARBA00001946"/>
    </source>
</evidence>
<dbReference type="OrthoDB" id="9811744at2"/>
<keyword evidence="14" id="KW-1185">Reference proteome</keyword>
<dbReference type="GO" id="GO:0046872">
    <property type="term" value="F:metal ion binding"/>
    <property type="evidence" value="ECO:0007669"/>
    <property type="project" value="UniProtKB-KW"/>
</dbReference>
<evidence type="ECO:0000256" key="4">
    <source>
        <dbReference type="ARBA" id="ARBA00009503"/>
    </source>
</evidence>
<dbReference type="PROSITE" id="PS50972">
    <property type="entry name" value="PTERIN_BINDING"/>
    <property type="match status" value="1"/>
</dbReference>
<organism evidence="13 14">
    <name type="scientific">Pseudooceanicola algae</name>
    <dbReference type="NCBI Taxonomy" id="1537215"/>
    <lineage>
        <taxon>Bacteria</taxon>
        <taxon>Pseudomonadati</taxon>
        <taxon>Pseudomonadota</taxon>
        <taxon>Alphaproteobacteria</taxon>
        <taxon>Rhodobacterales</taxon>
        <taxon>Paracoccaceae</taxon>
        <taxon>Pseudooceanicola</taxon>
    </lineage>
</organism>
<keyword evidence="9 12" id="KW-0460">Magnesium</keyword>
<dbReference type="FunFam" id="3.20.20.20:FF:000006">
    <property type="entry name" value="Dihydropteroate synthase"/>
    <property type="match status" value="1"/>
</dbReference>
<dbReference type="RefSeq" id="WP_119839780.1">
    <property type="nucleotide sequence ID" value="NZ_CP060436.1"/>
</dbReference>
<comment type="catalytic activity">
    <reaction evidence="1">
        <text>(7,8-dihydropterin-6-yl)methyl diphosphate + 4-aminobenzoate = 7,8-dihydropteroate + diphosphate</text>
        <dbReference type="Rhea" id="RHEA:19949"/>
        <dbReference type="ChEBI" id="CHEBI:17836"/>
        <dbReference type="ChEBI" id="CHEBI:17839"/>
        <dbReference type="ChEBI" id="CHEBI:33019"/>
        <dbReference type="ChEBI" id="CHEBI:72950"/>
        <dbReference type="EC" id="2.5.1.15"/>
    </reaction>
</comment>
<gene>
    <name evidence="13" type="ORF">PSAL_002730</name>
</gene>
<evidence type="ECO:0000256" key="3">
    <source>
        <dbReference type="ARBA" id="ARBA00004763"/>
    </source>
</evidence>
<evidence type="ECO:0000256" key="8">
    <source>
        <dbReference type="ARBA" id="ARBA00022723"/>
    </source>
</evidence>
<evidence type="ECO:0000313" key="14">
    <source>
        <dbReference type="Proteomes" id="UP000283786"/>
    </source>
</evidence>
<dbReference type="UniPathway" id="UPA00077">
    <property type="reaction ID" value="UER00156"/>
</dbReference>
<dbReference type="InterPro" id="IPR006390">
    <property type="entry name" value="DHP_synth_dom"/>
</dbReference>
<comment type="function">
    <text evidence="12">Catalyzes the condensation of para-aminobenzoate (pABA) with 6-hydroxymethyl-7,8-dihydropterin diphosphate (DHPt-PP) to form 7,8-dihydropteroate (H2Pte), the immediate precursor of folate derivatives.</text>
</comment>
<evidence type="ECO:0000256" key="11">
    <source>
        <dbReference type="ARBA" id="ARBA00030193"/>
    </source>
</evidence>
<proteinExistence type="inferred from homology"/>
<evidence type="ECO:0000256" key="12">
    <source>
        <dbReference type="RuleBase" id="RU361205"/>
    </source>
</evidence>
<sequence>MTTYYRPLVQSGPRPSHALPLCGGPLWFTEVEALRRDAAARILPASDLPEDWSRRLCRPRPALAGLSLDRPRLMGILNVTPDSFSDGGVFNAPEAARAHGKAMAGAGADLIDIGGESTRPGAAEVPVDDEIQRTAPVIEALRDLGLPISIDTRKASVARAAIRAGAGLINDVSGFTHDPALGPLAAASALPVCVMHMRGTPGDMHLDPVYDNVLLDTYDELAARIDAVEAEGIPRARILADPGIGFAKTAGHNLQILQRLSLFHGLGCPLLLGASRKRFIGTIGAASEAGARAPGSIAVALAGVAQGVQMLRVHDVAETAQALRLWLAVRDGAARDGAGPEGTGRA</sequence>
<dbReference type="SUPFAM" id="SSF51717">
    <property type="entry name" value="Dihydropteroate synthetase-like"/>
    <property type="match status" value="1"/>
</dbReference>
<dbReference type="GO" id="GO:0004156">
    <property type="term" value="F:dihydropteroate synthase activity"/>
    <property type="evidence" value="ECO:0007669"/>
    <property type="project" value="UniProtKB-EC"/>
</dbReference>
<evidence type="ECO:0000313" key="13">
    <source>
        <dbReference type="EMBL" id="QPM89064.1"/>
    </source>
</evidence>
<dbReference type="Proteomes" id="UP000283786">
    <property type="component" value="Chromosome"/>
</dbReference>
<accession>A0A418SET0</accession>
<protein>
    <recommendedName>
        <fullName evidence="6 12">Dihydropteroate synthase</fullName>
        <shortName evidence="12">DHPS</shortName>
        <ecNumber evidence="5 12">2.5.1.15</ecNumber>
    </recommendedName>
    <alternativeName>
        <fullName evidence="11 12">Dihydropteroate pyrophosphorylase</fullName>
    </alternativeName>
</protein>
<dbReference type="KEGG" id="palw:PSAL_002730"/>
<dbReference type="Gene3D" id="3.20.20.20">
    <property type="entry name" value="Dihydropteroate synthase-like"/>
    <property type="match status" value="1"/>
</dbReference>
<evidence type="ECO:0000256" key="9">
    <source>
        <dbReference type="ARBA" id="ARBA00022842"/>
    </source>
</evidence>
<comment type="similarity">
    <text evidence="4 12">Belongs to the DHPS family.</text>
</comment>
<dbReference type="Pfam" id="PF00809">
    <property type="entry name" value="Pterin_bind"/>
    <property type="match status" value="1"/>
</dbReference>